<evidence type="ECO:0000256" key="1">
    <source>
        <dbReference type="SAM" id="MobiDB-lite"/>
    </source>
</evidence>
<name>A0A1W2TAZ4_ROSNE</name>
<evidence type="ECO:0000313" key="3">
    <source>
        <dbReference type="Proteomes" id="UP000054516"/>
    </source>
</evidence>
<keyword evidence="3" id="KW-1185">Reference proteome</keyword>
<sequence>MASINPPASPGPLLTVPLEIRRMIYGYCLPQGQTFDCSDDMAAQNRPLGWSPRYADEIDEEYPSGSSSSSSSSEDGGGNYNEEDKREGEGEGKISADERRHHNNHHNNHHHYRWPLPTTKSALPALLLVCHQITDEAETMLYAGNVFTVDAAAGAGVGAGVGAYDVAASLPFAPRNQRRIRNVILELRPATTGMANPRRGGSSSSSSRCHGRPNAPSSSSPSSSPPLPLLLDPGVWDPIIGNLATLGVIVGQPEDSVFDFLYGSVPGDCSCSCGGGGGDGDGDGGEGGGSGSGSGSGTDARDFLTLFRDRKREVAAEWATWLLPLFEYLLGAVRGRTEIVVDVAGQQEEAVRALDFFRHGPFRFRKLPVAR</sequence>
<dbReference type="Proteomes" id="UP000054516">
    <property type="component" value="Unassembled WGS sequence"/>
</dbReference>
<feature type="compositionally biased region" description="Low complexity" evidence="1">
    <location>
        <begin position="64"/>
        <end position="74"/>
    </location>
</feature>
<accession>A0A1W2TAZ4</accession>
<gene>
    <name evidence="2" type="ORF">SAMD00023353_0801170</name>
</gene>
<dbReference type="PANTHER" id="PTHR42085">
    <property type="entry name" value="F-BOX DOMAIN-CONTAINING PROTEIN"/>
    <property type="match status" value="1"/>
</dbReference>
<feature type="region of interest" description="Disordered" evidence="1">
    <location>
        <begin position="46"/>
        <end position="92"/>
    </location>
</feature>
<feature type="compositionally biased region" description="Low complexity" evidence="1">
    <location>
        <begin position="198"/>
        <end position="208"/>
    </location>
</feature>
<feature type="compositionally biased region" description="Basic and acidic residues" evidence="1">
    <location>
        <begin position="82"/>
        <end position="92"/>
    </location>
</feature>
<proteinExistence type="predicted"/>
<dbReference type="AlphaFoldDB" id="A0A1W2TAZ4"/>
<dbReference type="InterPro" id="IPR038883">
    <property type="entry name" value="AN11006-like"/>
</dbReference>
<organism evidence="2">
    <name type="scientific">Rosellinia necatrix</name>
    <name type="common">White root-rot fungus</name>
    <dbReference type="NCBI Taxonomy" id="77044"/>
    <lineage>
        <taxon>Eukaryota</taxon>
        <taxon>Fungi</taxon>
        <taxon>Dikarya</taxon>
        <taxon>Ascomycota</taxon>
        <taxon>Pezizomycotina</taxon>
        <taxon>Sordariomycetes</taxon>
        <taxon>Xylariomycetidae</taxon>
        <taxon>Xylariales</taxon>
        <taxon>Xylariaceae</taxon>
        <taxon>Rosellinia</taxon>
    </lineage>
</organism>
<evidence type="ECO:0000313" key="2">
    <source>
        <dbReference type="EMBL" id="GAP84804.1"/>
    </source>
</evidence>
<protein>
    <submittedName>
        <fullName evidence="2">Uncharacterized protein</fullName>
    </submittedName>
</protein>
<dbReference type="PANTHER" id="PTHR42085:SF2">
    <property type="entry name" value="F-BOX DOMAIN-CONTAINING PROTEIN"/>
    <property type="match status" value="1"/>
</dbReference>
<dbReference type="OrthoDB" id="62952at2759"/>
<feature type="region of interest" description="Disordered" evidence="1">
    <location>
        <begin position="191"/>
        <end position="226"/>
    </location>
</feature>
<reference evidence="2" key="1">
    <citation type="submission" date="2016-03" db="EMBL/GenBank/DDBJ databases">
        <title>Draft genome sequence of Rosellinia necatrix.</title>
        <authorList>
            <person name="Kanematsu S."/>
        </authorList>
    </citation>
    <scope>NUCLEOTIDE SEQUENCE [LARGE SCALE GENOMIC DNA]</scope>
    <source>
        <strain evidence="2">W97</strain>
    </source>
</reference>
<dbReference type="EMBL" id="DF977453">
    <property type="protein sequence ID" value="GAP84804.1"/>
    <property type="molecule type" value="Genomic_DNA"/>
</dbReference>